<feature type="compositionally biased region" description="Low complexity" evidence="2">
    <location>
        <begin position="2844"/>
        <end position="2881"/>
    </location>
</feature>
<dbReference type="Proteomes" id="UP000009168">
    <property type="component" value="Unassembled WGS sequence"/>
</dbReference>
<feature type="region of interest" description="Disordered" evidence="2">
    <location>
        <begin position="2339"/>
        <end position="2394"/>
    </location>
</feature>
<feature type="compositionally biased region" description="Polar residues" evidence="2">
    <location>
        <begin position="2558"/>
        <end position="2588"/>
    </location>
</feature>
<dbReference type="EMBL" id="GG662485">
    <property type="protein sequence ID" value="EAS03407.2"/>
    <property type="molecule type" value="Genomic_DNA"/>
</dbReference>
<feature type="region of interest" description="Disordered" evidence="2">
    <location>
        <begin position="2669"/>
        <end position="2688"/>
    </location>
</feature>
<dbReference type="SUPFAM" id="SSF48452">
    <property type="entry name" value="TPR-like"/>
    <property type="match status" value="1"/>
</dbReference>
<feature type="compositionally biased region" description="Polar residues" evidence="2">
    <location>
        <begin position="375"/>
        <end position="385"/>
    </location>
</feature>
<dbReference type="RefSeq" id="XP_001023652.2">
    <property type="nucleotide sequence ID" value="XM_001023652.2"/>
</dbReference>
<feature type="compositionally biased region" description="Polar residues" evidence="2">
    <location>
        <begin position="2135"/>
        <end position="2148"/>
    </location>
</feature>
<feature type="region of interest" description="Disordered" evidence="2">
    <location>
        <begin position="2838"/>
        <end position="2897"/>
    </location>
</feature>
<feature type="region of interest" description="Disordered" evidence="2">
    <location>
        <begin position="2710"/>
        <end position="2729"/>
    </location>
</feature>
<feature type="compositionally biased region" description="Low complexity" evidence="2">
    <location>
        <begin position="2062"/>
        <end position="2091"/>
    </location>
</feature>
<gene>
    <name evidence="3" type="ORF">TTHERM_00732540</name>
</gene>
<feature type="compositionally biased region" description="Polar residues" evidence="2">
    <location>
        <begin position="2494"/>
        <end position="2518"/>
    </location>
</feature>
<dbReference type="Pfam" id="PF13424">
    <property type="entry name" value="TPR_12"/>
    <property type="match status" value="1"/>
</dbReference>
<dbReference type="OrthoDB" id="626167at2759"/>
<feature type="compositionally biased region" description="Polar residues" evidence="2">
    <location>
        <begin position="2882"/>
        <end position="2897"/>
    </location>
</feature>
<feature type="region of interest" description="Disordered" evidence="2">
    <location>
        <begin position="2062"/>
        <end position="2178"/>
    </location>
</feature>
<feature type="region of interest" description="Disordered" evidence="2">
    <location>
        <begin position="1105"/>
        <end position="1127"/>
    </location>
</feature>
<proteinExistence type="predicted"/>
<feature type="compositionally biased region" description="Low complexity" evidence="2">
    <location>
        <begin position="1403"/>
        <end position="1429"/>
    </location>
</feature>
<feature type="region of interest" description="Disordered" evidence="2">
    <location>
        <begin position="796"/>
        <end position="816"/>
    </location>
</feature>
<organism evidence="3 4">
    <name type="scientific">Tetrahymena thermophila (strain SB210)</name>
    <dbReference type="NCBI Taxonomy" id="312017"/>
    <lineage>
        <taxon>Eukaryota</taxon>
        <taxon>Sar</taxon>
        <taxon>Alveolata</taxon>
        <taxon>Ciliophora</taxon>
        <taxon>Intramacronucleata</taxon>
        <taxon>Oligohymenophorea</taxon>
        <taxon>Hymenostomatida</taxon>
        <taxon>Tetrahymenina</taxon>
        <taxon>Tetrahymenidae</taxon>
        <taxon>Tetrahymena</taxon>
    </lineage>
</organism>
<feature type="repeat" description="TPR" evidence="1">
    <location>
        <begin position="251"/>
        <end position="284"/>
    </location>
</feature>
<feature type="region of interest" description="Disordered" evidence="2">
    <location>
        <begin position="365"/>
        <end position="385"/>
    </location>
</feature>
<sequence>MKIRPLSPISLIQTSAQKSISDNQLKDDIESNTSMVIQNVQNKNSAEQFQIQQFEQQQKQSRNQHETFSSSYHQTQLQKKSLKQISQNPSQKKLTNNNRNYEKIDQRILKAIESINYYFNKGIQMQQKQWDHFEKLIQEAMTEANQSNQLSSITYTIKKLNINAMQQIEKAGNINQASKILNFCSDLLDNFGNLWIQSNLRNSQLSIPSTQTPKSNGFSSNFEMSKQKLSNQNFGLNFSSVLSETLICLKSLTMNNQGTVFRRKGQFQAALEIFNEALNILSNAKRKEYLGLTYLNLSILYSSLGNHNMSLENANNALIEQQRLFYEKNYTTYLQKQNSLGFYNGENLQSLALSPKSSLTNLANQVKENQKQESSDGSTPKNRNKQILNQISAQKLNSKEDFSRTMEKNFDSTQEISYSDLYFYDEEREDEFLQQVNTLGISYYNIAAELEYFQRWDEAHRHYEYSYTSTKKYFGEDNCITLQFYEEYKLFQSRHAKRLVEDNINELKHSPQKFANSVKSFTFKERPQSQKRKLKLEAAQHIQTLGNAPQTITKESERGSQQTPSRKNRQFPTRHRSLHINQNTVAYNSNQLSHIQNQNSFQQTQNYPLEQNFIQNQTPTNRNVINFTNKSKRNIVSASKSRVNLGIQNNNQSSNFFNPITPKTSHSRINSQSNHNQIIQGPYLFQPSYSTNNTFGGNGFTQQANSTSSGNYGFQSFGNSLLNSPKNMMLTQQAKNFSSKTQPITNLQAQKANLIMNQNVNNQQNKLIEKIKQLSSNKQRFQFNQIDNLKMQFETTPKEKNQYNKKFHHKNKSETSNLEIFANQMNQDSDQGKSNSQSELNEQLFFTQNNVSSRNQDNLQQQIQSNKKALNQQNDNNDISSKEKQLRNNIQQPEKNQQQENQQNKLIEHENYKPKQNFGSNKTEGSNINKTQSQKCMYKQITLQEKLKESANTLREQMILEYNQNNTVKNGHQLVDNGNINNIFQLKDDRLKQKQDGNNYSSKEHFINRYNHILDKKKDSTEILKNFYENNKKEHDEQANQQKQLNKESKRDTESNDDVFDLEKSQLSNKSLNEENLKKLIKTLKKQNKLQEKDKKFIQIILMSKNSQHKQNKQKNDIQDNNQHVNFDNLKNGKEKIQQESTSSQQFTQNQNQEININNLKQIIYQVQNKSLHFFSVEDSNKPTQRQSQIGNLTFTLLNQTHLISSFSWVQQKTKDQIILLHSFDVSEVYQQIQWNQSSQFQQNNQMQDQKRAEKNNQFQLNKVNDQQNQNKVEGKNEKQQSMKHYLDILTQLSNQISNFLIISPLMNFLLVDSNPSTPNRLKISLQNVGIFSIVNFADDQSLVNFVSAQQGNQKSSEEIEKQANQKIQFVESKQEKQNDSTVQPLPLAQQQKIQISQQAPNIPLSSNSLTSNSPKSSSSNLGIGSHSNFQLPSQSHNQLALEQIDELEELKPILNHKKNGNKIVQSKSKQNIQEQQLTDISNSSITPIVSTKYNKTRPKVKSQSSLSKLHSEKKEIQPKVSSAMTINPIIKHFQDCSPINNLGSPFVSAYDADPTFTNYLKDITPILQENQKNNTISATTLQPITQPKQSNNRAQNKEYQQETNTVQTPEQQLQQIQAIITLNKQNQDQDLIQQNLQQQQNIFQQSNFQNPNIQQLQYLYSNQNLVDNLDYINQLNQLQYPQYFNENGQFISQDNFQLQQPFDDRNLNPYSNQQLSQNLQQNNFNNPVLTNFNFGIEENNLNQIQQQYIFNNQMNDNYFQQMVLPQLSQQQQYYQTQQNTPQYNQYTPEEQFYQNNLLFQQQQQQQILLNQYQLQQMIFQNQISQQQQQAEVSEIPKTNLEQLQTTTSNEIKLSVQKEQSKQSQIQSQQSQLQSQQSLPQEAQNSINSPSQKNLVQSQNSKQQNSQVDYSQNSYLQTINSPLKSQDQSLQNKLDQINLDTQQSNNVTIQKVESQLGYTPVNFSRQTFQLDSHGFEKLNIQNPMISTNNSLVGYDKNSARSLTDLNIKLDQDKRKSTNKNHFRNKYQSRASIACLPSTLAPKQDNNGQRRYSQFYMQTLQKLQQQELESQESESSNSSKESDSSNSQDQSQINDPKKEQFQQNDQNMEVKQTESKIEDENNEQEDQNVSVILKDSQFNKLRANNKTELSNQSPNNRTSNNNNSYINTVNKQNNVSNNNKILKQDQDYYTQNDDCDDDEENDKIKQQFDKEDVLTRIDSENDNNFIQDDYSQTQKKNIIHNIQDISQIKHKRNDFESIKSDDWNEFKSGKQIFRNQSNESNIYSYFSGNQNISQINKNMNEEGYNFPDLDYSNPDNNYEDTDLQKSGIQSTSQINFTKKNNISSQTSVQSNDPNIQMNDNNQPISDINLKSDGQNSQTSDINNQVKDESPKQVVQVQQKVNTVNQAEPLSSVPRAQKKKQSVPQIFIFKVSTQEDINQEDQSSSDSSDEEDEEEEHKHKEFQTDEEDTSQEIEEKQQIKNVNSLENLKQKDDETNNQYIPKSEIRSFNTNTASNSTISQNERKQSLKELEKIEKKEQKKRDSLRKLQHEESLSDKLYHQYSSFRSVGTEQPSARFQSPEKSMQESQGSKKQFDLKLKIEESDPSPLPPMRGKSESLMIKSEDNRAMTPKIKEKRRDSLLSDLPNFQNQLQILEQAALESSKVTQSLTNIKETDEQRQRRESIKNGIVPDFGNNWSTSNLQSKMAMIEENNADSDNVDSEGEGKFQRRRQSTLAQNRPKMITFESNIRIHTIQQNLANEYHDQQSPYFTVNANGTHVYGSQNQQNYSHHDKPSDPQQVRGKTFTFDYNYQNDSIRAKGNSKSQFHNFFQFPSEENIKYKDEQSTRNQVQSSLQDLNQQQQKQSSQTNIQFQQSQNQSMISQQNTPLSSIKSNTDTQNHSGTQIFSQFQSKNYYSNSNLDSVSPNNQTTPNHQSSKSNFSYSNLNNKNSNMRFEDIVNQNN</sequence>
<feature type="compositionally biased region" description="Basic and acidic residues" evidence="2">
    <location>
        <begin position="2669"/>
        <end position="2681"/>
    </location>
</feature>
<protein>
    <submittedName>
        <fullName evidence="3">Tetratricopeptide repeat protein</fullName>
    </submittedName>
</protein>
<feature type="compositionally biased region" description="Basic and acidic residues" evidence="2">
    <location>
        <begin position="1045"/>
        <end position="1054"/>
    </location>
</feature>
<dbReference type="PROSITE" id="PS50005">
    <property type="entry name" value="TPR"/>
    <property type="match status" value="1"/>
</dbReference>
<feature type="compositionally biased region" description="Polar residues" evidence="2">
    <location>
        <begin position="2772"/>
        <end position="2784"/>
    </location>
</feature>
<feature type="compositionally biased region" description="Polar residues" evidence="2">
    <location>
        <begin position="2100"/>
        <end position="2109"/>
    </location>
</feature>
<evidence type="ECO:0000256" key="1">
    <source>
        <dbReference type="PROSITE-ProRule" id="PRU00339"/>
    </source>
</evidence>
<evidence type="ECO:0000256" key="2">
    <source>
        <dbReference type="SAM" id="MobiDB-lite"/>
    </source>
</evidence>
<dbReference type="HOGENOM" id="CLU_226138_0_0_1"/>
<feature type="region of interest" description="Disordered" evidence="2">
    <location>
        <begin position="1403"/>
        <end position="1437"/>
    </location>
</feature>
<feature type="region of interest" description="Disordered" evidence="2">
    <location>
        <begin position="2912"/>
        <end position="2958"/>
    </location>
</feature>
<name>Q245F7_TETTS</name>
<dbReference type="GeneID" id="7847071"/>
<feature type="compositionally biased region" description="Polar residues" evidence="2">
    <location>
        <begin position="544"/>
        <end position="565"/>
    </location>
</feature>
<keyword evidence="4" id="KW-1185">Reference proteome</keyword>
<evidence type="ECO:0000313" key="3">
    <source>
        <dbReference type="EMBL" id="EAS03407.2"/>
    </source>
</evidence>
<feature type="compositionally biased region" description="Basic residues" evidence="2">
    <location>
        <begin position="566"/>
        <end position="576"/>
    </location>
</feature>
<dbReference type="SMART" id="SM00028">
    <property type="entry name" value="TPR"/>
    <property type="match status" value="2"/>
</dbReference>
<feature type="region of interest" description="Disordered" evidence="2">
    <location>
        <begin position="544"/>
        <end position="576"/>
    </location>
</feature>
<keyword evidence="1" id="KW-0802">TPR repeat</keyword>
<reference evidence="4" key="1">
    <citation type="journal article" date="2006" name="PLoS Biol.">
        <title>Macronuclear genome sequence of the ciliate Tetrahymena thermophila, a model eukaryote.</title>
        <authorList>
            <person name="Eisen J.A."/>
            <person name="Coyne R.S."/>
            <person name="Wu M."/>
            <person name="Wu D."/>
            <person name="Thiagarajan M."/>
            <person name="Wortman J.R."/>
            <person name="Badger J.H."/>
            <person name="Ren Q."/>
            <person name="Amedeo P."/>
            <person name="Jones K.M."/>
            <person name="Tallon L.J."/>
            <person name="Delcher A.L."/>
            <person name="Salzberg S.L."/>
            <person name="Silva J.C."/>
            <person name="Haas B.J."/>
            <person name="Majoros W.H."/>
            <person name="Farzad M."/>
            <person name="Carlton J.M."/>
            <person name="Smith R.K. Jr."/>
            <person name="Garg J."/>
            <person name="Pearlman R.E."/>
            <person name="Karrer K.M."/>
            <person name="Sun L."/>
            <person name="Manning G."/>
            <person name="Elde N.C."/>
            <person name="Turkewitz A.P."/>
            <person name="Asai D.J."/>
            <person name="Wilkes D.E."/>
            <person name="Wang Y."/>
            <person name="Cai H."/>
            <person name="Collins K."/>
            <person name="Stewart B.A."/>
            <person name="Lee S.R."/>
            <person name="Wilamowska K."/>
            <person name="Weinberg Z."/>
            <person name="Ruzzo W.L."/>
            <person name="Wloga D."/>
            <person name="Gaertig J."/>
            <person name="Frankel J."/>
            <person name="Tsao C.-C."/>
            <person name="Gorovsky M.A."/>
            <person name="Keeling P.J."/>
            <person name="Waller R.F."/>
            <person name="Patron N.J."/>
            <person name="Cherry J.M."/>
            <person name="Stover N.A."/>
            <person name="Krieger C.J."/>
            <person name="del Toro C."/>
            <person name="Ryder H.F."/>
            <person name="Williamson S.C."/>
            <person name="Barbeau R.A."/>
            <person name="Hamilton E.P."/>
            <person name="Orias E."/>
        </authorList>
    </citation>
    <scope>NUCLEOTIDE SEQUENCE [LARGE SCALE GENOMIC DNA]</scope>
    <source>
        <strain evidence="4">SB210</strain>
    </source>
</reference>
<feature type="compositionally biased region" description="Basic and acidic residues" evidence="2">
    <location>
        <begin position="2519"/>
        <end position="2556"/>
    </location>
</feature>
<feature type="compositionally biased region" description="Low complexity" evidence="2">
    <location>
        <begin position="1865"/>
        <end position="1881"/>
    </location>
</feature>
<feature type="region of interest" description="Disordered" evidence="2">
    <location>
        <begin position="1865"/>
        <end position="1910"/>
    </location>
</feature>
<feature type="compositionally biased region" description="Low complexity" evidence="2">
    <location>
        <begin position="2149"/>
        <end position="2178"/>
    </location>
</feature>
<feature type="region of interest" description="Disordered" evidence="2">
    <location>
        <begin position="2429"/>
        <end position="2591"/>
    </location>
</feature>
<feature type="compositionally biased region" description="Polar residues" evidence="2">
    <location>
        <begin position="2370"/>
        <end position="2383"/>
    </location>
</feature>
<evidence type="ECO:0000313" key="4">
    <source>
        <dbReference type="Proteomes" id="UP000009168"/>
    </source>
</evidence>
<dbReference type="KEGG" id="tet:TTHERM_00732540"/>
<feature type="compositionally biased region" description="Low complexity" evidence="2">
    <location>
        <begin position="1891"/>
        <end position="1908"/>
    </location>
</feature>
<dbReference type="Gene3D" id="1.25.40.10">
    <property type="entry name" value="Tetratricopeptide repeat domain"/>
    <property type="match status" value="1"/>
</dbReference>
<feature type="compositionally biased region" description="Polar residues" evidence="2">
    <location>
        <begin position="2339"/>
        <end position="2364"/>
    </location>
</feature>
<feature type="region of interest" description="Disordered" evidence="2">
    <location>
        <begin position="78"/>
        <end position="99"/>
    </location>
</feature>
<feature type="region of interest" description="Disordered" evidence="2">
    <location>
        <begin position="1030"/>
        <end position="1067"/>
    </location>
</feature>
<feature type="compositionally biased region" description="Low complexity" evidence="2">
    <location>
        <begin position="2432"/>
        <end position="2444"/>
    </location>
</feature>
<dbReference type="InParanoid" id="Q245F7"/>
<accession>Q245F7</accession>
<feature type="compositionally biased region" description="Polar residues" evidence="2">
    <location>
        <begin position="88"/>
        <end position="99"/>
    </location>
</feature>
<feature type="region of interest" description="Disordered" evidence="2">
    <location>
        <begin position="2772"/>
        <end position="2797"/>
    </location>
</feature>
<dbReference type="InterPro" id="IPR019734">
    <property type="entry name" value="TPR_rpt"/>
</dbReference>
<dbReference type="InterPro" id="IPR011990">
    <property type="entry name" value="TPR-like_helical_dom_sf"/>
</dbReference>
<feature type="compositionally biased region" description="Low complexity" evidence="2">
    <location>
        <begin position="78"/>
        <end position="87"/>
    </location>
</feature>